<feature type="active site" description="Proton acceptor; specific for (R)-substrate epimerization" evidence="5">
    <location>
        <position position="161"/>
    </location>
</feature>
<dbReference type="InterPro" id="IPR034603">
    <property type="entry name" value="Dipeptide_epimerase"/>
</dbReference>
<evidence type="ECO:0000313" key="9">
    <source>
        <dbReference type="EMBL" id="KIC93182.1"/>
    </source>
</evidence>
<evidence type="ECO:0000256" key="4">
    <source>
        <dbReference type="ARBA" id="ARBA00023235"/>
    </source>
</evidence>
<comment type="caution">
    <text evidence="9">The sequence shown here is derived from an EMBL/GenBank/DDBJ whole genome shotgun (WGS) entry which is preliminary data.</text>
</comment>
<evidence type="ECO:0000256" key="3">
    <source>
        <dbReference type="ARBA" id="ARBA00022842"/>
    </source>
</evidence>
<gene>
    <name evidence="9" type="ORF">OI18_18130</name>
</gene>
<sequence length="366" mass="40310">MKITSIDIFRYSIPMHPFTIATGTMEFAQNIFIRIHTDEGITGVGECSAFPMIVGETQSTCFVMARDFAALWKGKDPLDIPARMQELHWFTAGNATIKSAFDMALYDIAARAAGLPLYRFLGGTSRKSLETDLTIGIGEPEAMASQAVEFRERGVRIIKIKLGKDPDADIRRVKLIREAVGPGITLRIDANQGWDPAGARKALSAMGAFNIQFCEQPMRTYNDHLLPDLNIQSPVPVMADESVYNRHDATRVIRSKGCSYVNIKFAKSGGILEAIAVNEVCEQNGIACMMGGMLESRVALTAFAHFATAFDNIRFYDMDTCLLGHKEDPVIDGVRYNGFLVELPDGIGIGADVDPEYLSRLEAIRV</sequence>
<dbReference type="PANTHER" id="PTHR48073">
    <property type="entry name" value="O-SUCCINYLBENZOATE SYNTHASE-RELATED"/>
    <property type="match status" value="1"/>
</dbReference>
<dbReference type="SFLD" id="SFLDS00001">
    <property type="entry name" value="Enolase"/>
    <property type="match status" value="1"/>
</dbReference>
<feature type="active site" description="Proton acceptor; specific for (S)-substrate epimerization" evidence="5">
    <location>
        <position position="264"/>
    </location>
</feature>
<dbReference type="GO" id="GO:0016855">
    <property type="term" value="F:racemase and epimerase activity, acting on amino acids and derivatives"/>
    <property type="evidence" value="ECO:0007669"/>
    <property type="project" value="UniProtKB-UniRule"/>
</dbReference>
<dbReference type="InterPro" id="IPR029017">
    <property type="entry name" value="Enolase-like_N"/>
</dbReference>
<dbReference type="CDD" id="cd03319">
    <property type="entry name" value="L-Ala-DL-Glu_epimerase"/>
    <property type="match status" value="1"/>
</dbReference>
<evidence type="ECO:0000256" key="6">
    <source>
        <dbReference type="PIRSR" id="PIRSR634603-3"/>
    </source>
</evidence>
<reference evidence="9 10" key="1">
    <citation type="submission" date="2014-11" db="EMBL/GenBank/DDBJ databases">
        <title>Genome sequence of Flavihumibacter solisilvae 3-3.</title>
        <authorList>
            <person name="Zhou G."/>
            <person name="Li M."/>
            <person name="Wang G."/>
        </authorList>
    </citation>
    <scope>NUCLEOTIDE SEQUENCE [LARGE SCALE GENOMIC DNA]</scope>
    <source>
        <strain evidence="9 10">3-3</strain>
    </source>
</reference>
<dbReference type="EC" id="5.1.1.-" evidence="7"/>
<keyword evidence="10" id="KW-1185">Reference proteome</keyword>
<dbReference type="Gene3D" id="3.20.20.120">
    <property type="entry name" value="Enolase-like C-terminal domain"/>
    <property type="match status" value="1"/>
</dbReference>
<name>A0A0C1KZN6_9BACT</name>
<feature type="domain" description="Mandelate racemase/muconate lactonizing enzyme C-terminal" evidence="8">
    <location>
        <begin position="140"/>
        <end position="236"/>
    </location>
</feature>
<proteinExistence type="inferred from homology"/>
<evidence type="ECO:0000256" key="7">
    <source>
        <dbReference type="RuleBase" id="RU366006"/>
    </source>
</evidence>
<evidence type="ECO:0000313" key="10">
    <source>
        <dbReference type="Proteomes" id="UP000031408"/>
    </source>
</evidence>
<dbReference type="SMART" id="SM00922">
    <property type="entry name" value="MR_MLE"/>
    <property type="match status" value="1"/>
</dbReference>
<comment type="cofactor">
    <cofactor evidence="6 7">
        <name>Mg(2+)</name>
        <dbReference type="ChEBI" id="CHEBI:18420"/>
    </cofactor>
    <text evidence="6 7">Binds 1 Mg(2+) ion per subunit.</text>
</comment>
<feature type="binding site" evidence="6">
    <location>
        <position position="189"/>
    </location>
    <ligand>
        <name>Mg(2+)</name>
        <dbReference type="ChEBI" id="CHEBI:18420"/>
    </ligand>
</feature>
<dbReference type="SFLD" id="SFLDG00180">
    <property type="entry name" value="muconate_cycloisomerase"/>
    <property type="match status" value="1"/>
</dbReference>
<dbReference type="EMBL" id="JSVC01000021">
    <property type="protein sequence ID" value="KIC93182.1"/>
    <property type="molecule type" value="Genomic_DNA"/>
</dbReference>
<dbReference type="Pfam" id="PF02746">
    <property type="entry name" value="MR_MLE_N"/>
    <property type="match status" value="1"/>
</dbReference>
<evidence type="ECO:0000256" key="1">
    <source>
        <dbReference type="ARBA" id="ARBA00008031"/>
    </source>
</evidence>
<dbReference type="GO" id="GO:0006518">
    <property type="term" value="P:peptide metabolic process"/>
    <property type="evidence" value="ECO:0007669"/>
    <property type="project" value="UniProtKB-ARBA"/>
</dbReference>
<protein>
    <recommendedName>
        <fullName evidence="7">Dipeptide epimerase</fullName>
        <ecNumber evidence="7">5.1.1.-</ecNumber>
    </recommendedName>
</protein>
<evidence type="ECO:0000259" key="8">
    <source>
        <dbReference type="SMART" id="SM00922"/>
    </source>
</evidence>
<dbReference type="STRING" id="1349421.OI18_18130"/>
<dbReference type="Proteomes" id="UP000031408">
    <property type="component" value="Unassembled WGS sequence"/>
</dbReference>
<dbReference type="Gene3D" id="3.30.390.10">
    <property type="entry name" value="Enolase-like, N-terminal domain"/>
    <property type="match status" value="1"/>
</dbReference>
<accession>A0A0C1KZN6</accession>
<dbReference type="InterPro" id="IPR029065">
    <property type="entry name" value="Enolase_C-like"/>
</dbReference>
<keyword evidence="2 6" id="KW-0479">Metal-binding</keyword>
<dbReference type="AlphaFoldDB" id="A0A0C1KZN6"/>
<dbReference type="SUPFAM" id="SSF51604">
    <property type="entry name" value="Enolase C-terminal domain-like"/>
    <property type="match status" value="1"/>
</dbReference>
<dbReference type="InterPro" id="IPR036849">
    <property type="entry name" value="Enolase-like_C_sf"/>
</dbReference>
<evidence type="ECO:0000256" key="5">
    <source>
        <dbReference type="PIRSR" id="PIRSR634603-1"/>
    </source>
</evidence>
<dbReference type="PANTHER" id="PTHR48073:SF2">
    <property type="entry name" value="O-SUCCINYLBENZOATE SYNTHASE"/>
    <property type="match status" value="1"/>
</dbReference>
<comment type="similarity">
    <text evidence="1 7">Belongs to the mandelate racemase/muconate lactonizing enzyme family.</text>
</comment>
<dbReference type="SFLD" id="SFLDF00009">
    <property type="entry name" value="o-succinylbenzoate_synthase"/>
    <property type="match status" value="1"/>
</dbReference>
<keyword evidence="4 7" id="KW-0413">Isomerase</keyword>
<feature type="binding site" evidence="6">
    <location>
        <position position="240"/>
    </location>
    <ligand>
        <name>Mg(2+)</name>
        <dbReference type="ChEBI" id="CHEBI:18420"/>
    </ligand>
</feature>
<dbReference type="FunFam" id="3.30.390.10:FF:000009">
    <property type="entry name" value="Hydrophobic dipeptide epimerase"/>
    <property type="match status" value="1"/>
</dbReference>
<dbReference type="GO" id="GO:0000287">
    <property type="term" value="F:magnesium ion binding"/>
    <property type="evidence" value="ECO:0007669"/>
    <property type="project" value="UniProtKB-ARBA"/>
</dbReference>
<dbReference type="SUPFAM" id="SSF54826">
    <property type="entry name" value="Enolase N-terminal domain-like"/>
    <property type="match status" value="1"/>
</dbReference>
<dbReference type="InterPro" id="IPR013341">
    <property type="entry name" value="Mandelate_racemase_N_dom"/>
</dbReference>
<dbReference type="Pfam" id="PF13378">
    <property type="entry name" value="MR_MLE_C"/>
    <property type="match status" value="1"/>
</dbReference>
<evidence type="ECO:0000256" key="2">
    <source>
        <dbReference type="ARBA" id="ARBA00022723"/>
    </source>
</evidence>
<dbReference type="InterPro" id="IPR013342">
    <property type="entry name" value="Mandelate_racemase_C"/>
</dbReference>
<keyword evidence="3 6" id="KW-0460">Magnesium</keyword>
<organism evidence="9 10">
    <name type="scientific">Flavihumibacter solisilvae</name>
    <dbReference type="NCBI Taxonomy" id="1349421"/>
    <lineage>
        <taxon>Bacteria</taxon>
        <taxon>Pseudomonadati</taxon>
        <taxon>Bacteroidota</taxon>
        <taxon>Chitinophagia</taxon>
        <taxon>Chitinophagales</taxon>
        <taxon>Chitinophagaceae</taxon>
        <taxon>Flavihumibacter</taxon>
    </lineage>
</organism>
<dbReference type="OrthoDB" id="9775391at2"/>
<feature type="binding site" evidence="6">
    <location>
        <position position="215"/>
    </location>
    <ligand>
        <name>Mg(2+)</name>
        <dbReference type="ChEBI" id="CHEBI:18420"/>
    </ligand>
</feature>